<evidence type="ECO:0000313" key="8">
    <source>
        <dbReference type="Proteomes" id="UP001279734"/>
    </source>
</evidence>
<dbReference type="GO" id="GO:0008270">
    <property type="term" value="F:zinc ion binding"/>
    <property type="evidence" value="ECO:0007669"/>
    <property type="project" value="UniProtKB-KW"/>
</dbReference>
<name>A0AAD3S4R2_NEPGR</name>
<reference evidence="7" key="1">
    <citation type="submission" date="2023-05" db="EMBL/GenBank/DDBJ databases">
        <title>Nepenthes gracilis genome sequencing.</title>
        <authorList>
            <person name="Fukushima K."/>
        </authorList>
    </citation>
    <scope>NUCLEOTIDE SEQUENCE</scope>
    <source>
        <strain evidence="7">SING2019-196</strain>
    </source>
</reference>
<feature type="domain" description="RING-CH-type" evidence="6">
    <location>
        <begin position="92"/>
        <end position="158"/>
    </location>
</feature>
<gene>
    <name evidence="7" type="ORF">Nepgr_006075</name>
</gene>
<evidence type="ECO:0000256" key="1">
    <source>
        <dbReference type="ARBA" id="ARBA00022723"/>
    </source>
</evidence>
<keyword evidence="2" id="KW-0863">Zinc-finger</keyword>
<dbReference type="PANTHER" id="PTHR46214">
    <property type="entry name" value="ZINC FINGER, RING-CH-TYPE"/>
    <property type="match status" value="1"/>
</dbReference>
<dbReference type="Proteomes" id="UP001279734">
    <property type="component" value="Unassembled WGS sequence"/>
</dbReference>
<accession>A0AAD3S4R2</accession>
<dbReference type="EMBL" id="BSYO01000005">
    <property type="protein sequence ID" value="GMH04236.1"/>
    <property type="molecule type" value="Genomic_DNA"/>
</dbReference>
<dbReference type="AlphaFoldDB" id="A0AAD3S4R2"/>
<dbReference type="PANTHER" id="PTHR46214:SF30">
    <property type="entry name" value="OS01G0850200 PROTEIN"/>
    <property type="match status" value="1"/>
</dbReference>
<keyword evidence="3" id="KW-0862">Zinc</keyword>
<dbReference type="SUPFAM" id="SSF57850">
    <property type="entry name" value="RING/U-box"/>
    <property type="match status" value="1"/>
</dbReference>
<dbReference type="SMART" id="SM00744">
    <property type="entry name" value="RINGv"/>
    <property type="match status" value="1"/>
</dbReference>
<sequence>MANISHVVDIEQVGRRSSAATASASDDDDSSLRYSDAEVGDGSSDDEEEQRCSGGSSGTEIVGVSDQLRTSSVSECSVEVDLESGIVERKVHLVKAKKDCRICHLSFDGSNPESGVPIELGCSCKEDLAAAHKQCAEAWFKIRGNKTCEICGSIASNIAGANDVEPTEQWNDANDTATAATAAPTHQTETRNFWQGHRFLNFLLACMVFAFVISWLFHFNVPS</sequence>
<dbReference type="Gene3D" id="3.30.40.10">
    <property type="entry name" value="Zinc/RING finger domain, C3HC4 (zinc finger)"/>
    <property type="match status" value="1"/>
</dbReference>
<dbReference type="Pfam" id="PF12906">
    <property type="entry name" value="RINGv"/>
    <property type="match status" value="1"/>
</dbReference>
<dbReference type="InterPro" id="IPR013083">
    <property type="entry name" value="Znf_RING/FYVE/PHD"/>
</dbReference>
<evidence type="ECO:0000256" key="4">
    <source>
        <dbReference type="SAM" id="MobiDB-lite"/>
    </source>
</evidence>
<dbReference type="PROSITE" id="PS51292">
    <property type="entry name" value="ZF_RING_CH"/>
    <property type="match status" value="1"/>
</dbReference>
<organism evidence="7 8">
    <name type="scientific">Nepenthes gracilis</name>
    <name type="common">Slender pitcher plant</name>
    <dbReference type="NCBI Taxonomy" id="150966"/>
    <lineage>
        <taxon>Eukaryota</taxon>
        <taxon>Viridiplantae</taxon>
        <taxon>Streptophyta</taxon>
        <taxon>Embryophyta</taxon>
        <taxon>Tracheophyta</taxon>
        <taxon>Spermatophyta</taxon>
        <taxon>Magnoliopsida</taxon>
        <taxon>eudicotyledons</taxon>
        <taxon>Gunneridae</taxon>
        <taxon>Pentapetalae</taxon>
        <taxon>Caryophyllales</taxon>
        <taxon>Nepenthaceae</taxon>
        <taxon>Nepenthes</taxon>
    </lineage>
</organism>
<comment type="caution">
    <text evidence="7">The sequence shown here is derived from an EMBL/GenBank/DDBJ whole genome shotgun (WGS) entry which is preliminary data.</text>
</comment>
<keyword evidence="5" id="KW-0472">Membrane</keyword>
<proteinExistence type="predicted"/>
<evidence type="ECO:0000256" key="2">
    <source>
        <dbReference type="ARBA" id="ARBA00022771"/>
    </source>
</evidence>
<keyword evidence="5" id="KW-1133">Transmembrane helix</keyword>
<keyword evidence="1" id="KW-0479">Metal-binding</keyword>
<evidence type="ECO:0000313" key="7">
    <source>
        <dbReference type="EMBL" id="GMH04236.1"/>
    </source>
</evidence>
<protein>
    <recommendedName>
        <fullName evidence="6">RING-CH-type domain-containing protein</fullName>
    </recommendedName>
</protein>
<evidence type="ECO:0000256" key="3">
    <source>
        <dbReference type="ARBA" id="ARBA00022833"/>
    </source>
</evidence>
<keyword evidence="5" id="KW-0812">Transmembrane</keyword>
<keyword evidence="8" id="KW-1185">Reference proteome</keyword>
<evidence type="ECO:0000256" key="5">
    <source>
        <dbReference type="SAM" id="Phobius"/>
    </source>
</evidence>
<feature type="transmembrane region" description="Helical" evidence="5">
    <location>
        <begin position="199"/>
        <end position="217"/>
    </location>
</feature>
<feature type="region of interest" description="Disordered" evidence="4">
    <location>
        <begin position="14"/>
        <end position="64"/>
    </location>
</feature>
<feature type="compositionally biased region" description="Low complexity" evidence="4">
    <location>
        <begin position="15"/>
        <end position="24"/>
    </location>
</feature>
<dbReference type="InterPro" id="IPR011016">
    <property type="entry name" value="Znf_RING-CH"/>
</dbReference>
<evidence type="ECO:0000259" key="6">
    <source>
        <dbReference type="PROSITE" id="PS51292"/>
    </source>
</evidence>